<sequence length="255" mass="28593">MVVQNGWAYVSGRPLAPCHAGLAAYERELIGLVQAIRHWRAYLWGRAFAVRTDHYSLKYLLDQRLSTIPQHRWREELLSPAVAVITGPSFTAFDDLRREIDASTELTTLRTKILDGDATAGWSVCDGLILRDGRVFVPAASPVLPSLLEAAHAGHEGVERTLHRLRADFAVLHAKRAIQDIIRACAVCQRNKVEHLHPAGLLQPLPILVHVWEDISMDFVEGLPRVHGKSVILTVVDRLSKYVLGNDRRTNDKEQ</sequence>
<evidence type="ECO:0000256" key="5">
    <source>
        <dbReference type="ARBA" id="ARBA00022801"/>
    </source>
</evidence>
<dbReference type="InterPro" id="IPR043502">
    <property type="entry name" value="DNA/RNA_pol_sf"/>
</dbReference>
<dbReference type="SUPFAM" id="SSF56672">
    <property type="entry name" value="DNA/RNA polymerases"/>
    <property type="match status" value="1"/>
</dbReference>
<dbReference type="Pfam" id="PF17917">
    <property type="entry name" value="RT_RNaseH"/>
    <property type="match status" value="1"/>
</dbReference>
<evidence type="ECO:0000256" key="4">
    <source>
        <dbReference type="ARBA" id="ARBA00022759"/>
    </source>
</evidence>
<reference evidence="9" key="2">
    <citation type="submission" date="2004-10" db="EMBL/GenBank/DDBJ databases">
        <title>Chromosome-wide comparison between domesticated rice subspecies indica and japonica.</title>
        <authorList>
            <person name="Han B."/>
        </authorList>
    </citation>
    <scope>NUCLEOTIDE SEQUENCE</scope>
</reference>
<evidence type="ECO:0000256" key="2">
    <source>
        <dbReference type="ARBA" id="ARBA00022695"/>
    </source>
</evidence>
<evidence type="ECO:0000259" key="7">
    <source>
        <dbReference type="Pfam" id="PF17917"/>
    </source>
</evidence>
<keyword evidence="6" id="KW-0695">RNA-directed DNA polymerase</keyword>
<dbReference type="Gene3D" id="1.10.340.70">
    <property type="match status" value="1"/>
</dbReference>
<keyword evidence="2" id="KW-0548">Nucleotidyltransferase</keyword>
<evidence type="ECO:0000256" key="3">
    <source>
        <dbReference type="ARBA" id="ARBA00022722"/>
    </source>
</evidence>
<dbReference type="AlphaFoldDB" id="Q01MI3"/>
<dbReference type="GO" id="GO:0016787">
    <property type="term" value="F:hydrolase activity"/>
    <property type="evidence" value="ECO:0007669"/>
    <property type="project" value="UniProtKB-KW"/>
</dbReference>
<dbReference type="Pfam" id="PF17921">
    <property type="entry name" value="Integrase_H2C2"/>
    <property type="match status" value="1"/>
</dbReference>
<name>Q01MI3_ORYSA</name>
<dbReference type="InterPro" id="IPR041373">
    <property type="entry name" value="RT_RNaseH"/>
</dbReference>
<dbReference type="InterPro" id="IPR012337">
    <property type="entry name" value="RNaseH-like_sf"/>
</dbReference>
<protein>
    <submittedName>
        <fullName evidence="9">H0515C11.8 protein</fullName>
    </submittedName>
</protein>
<dbReference type="PANTHER" id="PTHR37984">
    <property type="entry name" value="PROTEIN CBG26694"/>
    <property type="match status" value="1"/>
</dbReference>
<dbReference type="InterPro" id="IPR041588">
    <property type="entry name" value="Integrase_H2C2"/>
</dbReference>
<dbReference type="PANTHER" id="PTHR37984:SF5">
    <property type="entry name" value="PROTEIN NYNRIN-LIKE"/>
    <property type="match status" value="1"/>
</dbReference>
<accession>Q01MI3</accession>
<dbReference type="SUPFAM" id="SSF53098">
    <property type="entry name" value="Ribonuclease H-like"/>
    <property type="match status" value="1"/>
</dbReference>
<feature type="domain" description="Reverse transcriptase RNase H-like" evidence="7">
    <location>
        <begin position="13"/>
        <end position="77"/>
    </location>
</feature>
<dbReference type="GO" id="GO:0003964">
    <property type="term" value="F:RNA-directed DNA polymerase activity"/>
    <property type="evidence" value="ECO:0007669"/>
    <property type="project" value="UniProtKB-KW"/>
</dbReference>
<feature type="domain" description="Integrase zinc-binding" evidence="8">
    <location>
        <begin position="146"/>
        <end position="193"/>
    </location>
</feature>
<keyword evidence="1" id="KW-0808">Transferase</keyword>
<gene>
    <name evidence="9" type="primary">H0515C11.8</name>
</gene>
<reference evidence="9" key="1">
    <citation type="journal article" date="2002" name="Nature">
        <title>Sequence and analysis of rice chromosome 4.</title>
        <authorList>
            <person name="Feng Q."/>
            <person name="Zhang Y."/>
            <person name="Hao P."/>
            <person name="Wang S."/>
            <person name="Fu G."/>
            <person name="Huang Y."/>
            <person name="Li Y."/>
            <person name="Zhu J."/>
            <person name="Liu Y."/>
            <person name="Hu X."/>
            <person name="Jia P."/>
            <person name="Zhang Y."/>
            <person name="Zhao Q."/>
            <person name="Ying K."/>
            <person name="Yu S."/>
            <person name="Tang Y."/>
            <person name="Weng Q."/>
            <person name="Zhang L."/>
            <person name="Lu Y."/>
            <person name="Mu J."/>
            <person name="Lu Y."/>
            <person name="Zhang L.S."/>
            <person name="Yu Z."/>
            <person name="Fan D."/>
            <person name="Liu X."/>
            <person name="Lu T."/>
            <person name="Li C."/>
            <person name="Wu Y."/>
            <person name="Sun T."/>
            <person name="Lei H."/>
            <person name="Li T."/>
            <person name="Hu H."/>
            <person name="Guan J."/>
            <person name="Wu M."/>
            <person name="Zhang R."/>
            <person name="Zhou B."/>
            <person name="Chen Z."/>
            <person name="Chen L."/>
            <person name="Jin Z."/>
            <person name="Wang R."/>
            <person name="Yin H."/>
            <person name="Cai Z."/>
            <person name="Ren S."/>
            <person name="Lv G."/>
            <person name="Gu W."/>
            <person name="Zhu G."/>
            <person name="Tu Y."/>
            <person name="Jia J."/>
            <person name="Zhang Y."/>
            <person name="Chen J."/>
            <person name="Kang H."/>
            <person name="Chen X."/>
            <person name="Shao C."/>
            <person name="Sun Y."/>
            <person name="Hu Q."/>
            <person name="Zhang X."/>
            <person name="Zhang W."/>
            <person name="Wang L."/>
            <person name="Ding C."/>
            <person name="Sheng H."/>
            <person name="Gu J."/>
            <person name="Chen S."/>
            <person name="Ni L."/>
            <person name="Zhu F."/>
            <person name="Chen W."/>
            <person name="Lan L."/>
            <person name="Lai Y."/>
            <person name="Cheng Z."/>
            <person name="Gu M."/>
            <person name="Jiang J."/>
            <person name="Li J."/>
            <person name="Hong G."/>
            <person name="Xue Y."/>
            <person name="Han B."/>
        </authorList>
    </citation>
    <scope>NUCLEOTIDE SEQUENCE</scope>
</reference>
<keyword evidence="4" id="KW-0255">Endonuclease</keyword>
<dbReference type="EMBL" id="CR855043">
    <property type="protein sequence ID" value="CAH66032.1"/>
    <property type="molecule type" value="Genomic_DNA"/>
</dbReference>
<keyword evidence="5" id="KW-0378">Hydrolase</keyword>
<dbReference type="GO" id="GO:0004519">
    <property type="term" value="F:endonuclease activity"/>
    <property type="evidence" value="ECO:0007669"/>
    <property type="project" value="UniProtKB-KW"/>
</dbReference>
<evidence type="ECO:0000256" key="1">
    <source>
        <dbReference type="ARBA" id="ARBA00022679"/>
    </source>
</evidence>
<proteinExistence type="predicted"/>
<evidence type="ECO:0000256" key="6">
    <source>
        <dbReference type="ARBA" id="ARBA00022918"/>
    </source>
</evidence>
<organism evidence="9">
    <name type="scientific">Oryza sativa</name>
    <name type="common">Rice</name>
    <dbReference type="NCBI Taxonomy" id="4530"/>
    <lineage>
        <taxon>Eukaryota</taxon>
        <taxon>Viridiplantae</taxon>
        <taxon>Streptophyta</taxon>
        <taxon>Embryophyta</taxon>
        <taxon>Tracheophyta</taxon>
        <taxon>Spermatophyta</taxon>
        <taxon>Magnoliopsida</taxon>
        <taxon>Liliopsida</taxon>
        <taxon>Poales</taxon>
        <taxon>Poaceae</taxon>
        <taxon>BOP clade</taxon>
        <taxon>Oryzoideae</taxon>
        <taxon>Oryzeae</taxon>
        <taxon>Oryzinae</taxon>
        <taxon>Oryza</taxon>
    </lineage>
</organism>
<keyword evidence="3" id="KW-0540">Nuclease</keyword>
<evidence type="ECO:0000313" key="9">
    <source>
        <dbReference type="EMBL" id="CAH66032.1"/>
    </source>
</evidence>
<dbReference type="InterPro" id="IPR050951">
    <property type="entry name" value="Retrovirus_Pol_polyprotein"/>
</dbReference>
<evidence type="ECO:0000259" key="8">
    <source>
        <dbReference type="Pfam" id="PF17921"/>
    </source>
</evidence>